<keyword evidence="11" id="KW-0753">Steroid metabolism</keyword>
<feature type="transmembrane region" description="Helical" evidence="14">
    <location>
        <begin position="178"/>
        <end position="196"/>
    </location>
</feature>
<evidence type="ECO:0000256" key="11">
    <source>
        <dbReference type="ARBA" id="ARBA00023221"/>
    </source>
</evidence>
<evidence type="ECO:0000256" key="10">
    <source>
        <dbReference type="ARBA" id="ARBA00023166"/>
    </source>
</evidence>
<name>A0A167ZWX1_9HYPO</name>
<dbReference type="AlphaFoldDB" id="A0A167ZWX1"/>
<evidence type="ECO:0000256" key="12">
    <source>
        <dbReference type="ARBA" id="ARBA00023235"/>
    </source>
</evidence>
<keyword evidence="12" id="KW-0413">Isomerase</keyword>
<evidence type="ECO:0000313" key="16">
    <source>
        <dbReference type="EMBL" id="OAA67996.1"/>
    </source>
</evidence>
<dbReference type="GO" id="GO:0047750">
    <property type="term" value="F:cholestenol delta-isomerase activity"/>
    <property type="evidence" value="ECO:0007669"/>
    <property type="project" value="InterPro"/>
</dbReference>
<dbReference type="PANTHER" id="PTHR14207:SF0">
    <property type="entry name" value="3-BETA-HYDROXYSTEROID-DELTA(8),DELTA(7)-ISOMERASE"/>
    <property type="match status" value="1"/>
</dbReference>
<comment type="caution">
    <text evidence="16">The sequence shown here is derived from an EMBL/GenBank/DDBJ whole genome shotgun (WGS) entry which is preliminary data.</text>
</comment>
<organism evidence="16 17">
    <name type="scientific">Niveomyces insectorum RCEF 264</name>
    <dbReference type="NCBI Taxonomy" id="1081102"/>
    <lineage>
        <taxon>Eukaryota</taxon>
        <taxon>Fungi</taxon>
        <taxon>Dikarya</taxon>
        <taxon>Ascomycota</taxon>
        <taxon>Pezizomycotina</taxon>
        <taxon>Sordariomycetes</taxon>
        <taxon>Hypocreomycetidae</taxon>
        <taxon>Hypocreales</taxon>
        <taxon>Cordycipitaceae</taxon>
        <taxon>Niveomyces</taxon>
    </lineage>
</organism>
<dbReference type="PROSITE" id="PS51751">
    <property type="entry name" value="EXPERA"/>
    <property type="match status" value="1"/>
</dbReference>
<proteinExistence type="inferred from homology"/>
<dbReference type="Proteomes" id="UP000076874">
    <property type="component" value="Unassembled WGS sequence"/>
</dbReference>
<keyword evidence="8" id="KW-0443">Lipid metabolism</keyword>
<keyword evidence="10" id="KW-1207">Sterol metabolism</keyword>
<dbReference type="PANTHER" id="PTHR14207">
    <property type="entry name" value="STEROL ISOMERASE"/>
    <property type="match status" value="1"/>
</dbReference>
<gene>
    <name evidence="16" type="ORF">SPI_00191</name>
</gene>
<reference evidence="16 17" key="1">
    <citation type="journal article" date="2016" name="Genome Biol. Evol.">
        <title>Divergent and convergent evolution of fungal pathogenicity.</title>
        <authorList>
            <person name="Shang Y."/>
            <person name="Xiao G."/>
            <person name="Zheng P."/>
            <person name="Cen K."/>
            <person name="Zhan S."/>
            <person name="Wang C."/>
        </authorList>
    </citation>
    <scope>NUCLEOTIDE SEQUENCE [LARGE SCALE GENOMIC DNA]</scope>
    <source>
        <strain evidence="16 17">RCEF 264</strain>
    </source>
</reference>
<sequence length="274" mass="29490">MPHEQVFTGAGHPYYPPFAVIPNYAPNITPLPVLFASFCLVLGIVLTTAALLAGRARPSFRDASLSDRALFLWFVLCGSLHCGFEGYFVLHHATLAGAQSLPAQLWKEYALSDSRYLTSDPFTLCVETLTVVAWGPLCWAAAVAIVRDASCHRGGSGGDGGGSAGDGRNVGAKSGLRVALQMLASFAHLYGVALYYGTAGADLLLRGTAHCRPEFVYVWVYFVGMNAPWVVVPAVVLYSSVQHIRRVFAALDRVDATLHASSSLQATMEPKKRR</sequence>
<evidence type="ECO:0000256" key="5">
    <source>
        <dbReference type="ARBA" id="ARBA00022955"/>
    </source>
</evidence>
<evidence type="ECO:0000256" key="1">
    <source>
        <dbReference type="ARBA" id="ARBA00004141"/>
    </source>
</evidence>
<dbReference type="GO" id="GO:0005783">
    <property type="term" value="C:endoplasmic reticulum"/>
    <property type="evidence" value="ECO:0007669"/>
    <property type="project" value="TreeGrafter"/>
</dbReference>
<evidence type="ECO:0000256" key="13">
    <source>
        <dbReference type="PROSITE-ProRule" id="PRU01087"/>
    </source>
</evidence>
<evidence type="ECO:0000256" key="6">
    <source>
        <dbReference type="ARBA" id="ARBA00022989"/>
    </source>
</evidence>
<evidence type="ECO:0000256" key="8">
    <source>
        <dbReference type="ARBA" id="ARBA00023098"/>
    </source>
</evidence>
<evidence type="ECO:0000313" key="17">
    <source>
        <dbReference type="Proteomes" id="UP000076874"/>
    </source>
</evidence>
<comment type="subcellular location">
    <subcellularLocation>
        <location evidence="1">Membrane</location>
        <topology evidence="1">Multi-pass membrane protein</topology>
    </subcellularLocation>
</comment>
<keyword evidence="6 13" id="KW-1133">Transmembrane helix</keyword>
<accession>A0A167ZWX1</accession>
<dbReference type="GO" id="GO:0016126">
    <property type="term" value="P:sterol biosynthetic process"/>
    <property type="evidence" value="ECO:0007669"/>
    <property type="project" value="UniProtKB-KW"/>
</dbReference>
<feature type="transmembrane region" description="Helical" evidence="14">
    <location>
        <begin position="121"/>
        <end position="146"/>
    </location>
</feature>
<keyword evidence="17" id="KW-1185">Reference proteome</keyword>
<evidence type="ECO:0000256" key="4">
    <source>
        <dbReference type="ARBA" id="ARBA00022692"/>
    </source>
</evidence>
<evidence type="ECO:0000256" key="7">
    <source>
        <dbReference type="ARBA" id="ARBA00023011"/>
    </source>
</evidence>
<keyword evidence="4 13" id="KW-0812">Transmembrane</keyword>
<keyword evidence="7" id="KW-0756">Sterol biosynthesis</keyword>
<dbReference type="InterPro" id="IPR033118">
    <property type="entry name" value="EXPERA"/>
</dbReference>
<evidence type="ECO:0000259" key="15">
    <source>
        <dbReference type="PROSITE" id="PS51751"/>
    </source>
</evidence>
<feature type="domain" description="EXPERA" evidence="15">
    <location>
        <begin position="66"/>
        <end position="237"/>
    </location>
</feature>
<comment type="similarity">
    <text evidence="2">Belongs to the EBP family.</text>
</comment>
<dbReference type="STRING" id="1081102.A0A167ZWX1"/>
<dbReference type="GO" id="GO:0000247">
    <property type="term" value="F:C-8 sterol isomerase activity"/>
    <property type="evidence" value="ECO:0007669"/>
    <property type="project" value="TreeGrafter"/>
</dbReference>
<feature type="transmembrane region" description="Helical" evidence="14">
    <location>
        <begin position="33"/>
        <end position="54"/>
    </location>
</feature>
<keyword evidence="3" id="KW-0444">Lipid biosynthesis</keyword>
<dbReference type="GO" id="GO:0004769">
    <property type="term" value="F:steroid Delta-isomerase activity"/>
    <property type="evidence" value="ECO:0007669"/>
    <property type="project" value="TreeGrafter"/>
</dbReference>
<evidence type="ECO:0000256" key="2">
    <source>
        <dbReference type="ARBA" id="ARBA00008337"/>
    </source>
</evidence>
<evidence type="ECO:0000256" key="9">
    <source>
        <dbReference type="ARBA" id="ARBA00023136"/>
    </source>
</evidence>
<feature type="transmembrane region" description="Helical" evidence="14">
    <location>
        <begin position="70"/>
        <end position="90"/>
    </location>
</feature>
<protein>
    <submittedName>
        <fullName evidence="16">Ebp domain containing protein</fullName>
    </submittedName>
</protein>
<dbReference type="InterPro" id="IPR007905">
    <property type="entry name" value="EBP"/>
</dbReference>
<feature type="transmembrane region" description="Helical" evidence="14">
    <location>
        <begin position="216"/>
        <end position="238"/>
    </location>
</feature>
<evidence type="ECO:0000256" key="3">
    <source>
        <dbReference type="ARBA" id="ARBA00022516"/>
    </source>
</evidence>
<dbReference type="Pfam" id="PF05241">
    <property type="entry name" value="EBP"/>
    <property type="match status" value="1"/>
</dbReference>
<dbReference type="OrthoDB" id="58557at2759"/>
<evidence type="ECO:0000256" key="14">
    <source>
        <dbReference type="SAM" id="Phobius"/>
    </source>
</evidence>
<keyword evidence="9 13" id="KW-0472">Membrane</keyword>
<dbReference type="EMBL" id="AZHD01000001">
    <property type="protein sequence ID" value="OAA67996.1"/>
    <property type="molecule type" value="Genomic_DNA"/>
</dbReference>
<keyword evidence="5" id="KW-0752">Steroid biosynthesis</keyword>
<dbReference type="GO" id="GO:0016020">
    <property type="term" value="C:membrane"/>
    <property type="evidence" value="ECO:0007669"/>
    <property type="project" value="UniProtKB-SubCell"/>
</dbReference>